<evidence type="ECO:0008006" key="3">
    <source>
        <dbReference type="Google" id="ProtNLM"/>
    </source>
</evidence>
<dbReference type="AlphaFoldDB" id="A0A371CH82"/>
<evidence type="ECO:0000313" key="1">
    <source>
        <dbReference type="EMBL" id="RDX39621.1"/>
    </source>
</evidence>
<accession>A0A371CH82</accession>
<reference evidence="1 2" key="1">
    <citation type="journal article" date="2018" name="Biotechnol. Biofuels">
        <title>Integrative visual omics of the white-rot fungus Polyporus brumalis exposes the biotechnological potential of its oxidative enzymes for delignifying raw plant biomass.</title>
        <authorList>
            <person name="Miyauchi S."/>
            <person name="Rancon A."/>
            <person name="Drula E."/>
            <person name="Hage H."/>
            <person name="Chaduli D."/>
            <person name="Favel A."/>
            <person name="Grisel S."/>
            <person name="Henrissat B."/>
            <person name="Herpoel-Gimbert I."/>
            <person name="Ruiz-Duenas F.J."/>
            <person name="Chevret D."/>
            <person name="Hainaut M."/>
            <person name="Lin J."/>
            <person name="Wang M."/>
            <person name="Pangilinan J."/>
            <person name="Lipzen A."/>
            <person name="Lesage-Meessen L."/>
            <person name="Navarro D."/>
            <person name="Riley R."/>
            <person name="Grigoriev I.V."/>
            <person name="Zhou S."/>
            <person name="Raouche S."/>
            <person name="Rosso M.N."/>
        </authorList>
    </citation>
    <scope>NUCLEOTIDE SEQUENCE [LARGE SCALE GENOMIC DNA]</scope>
    <source>
        <strain evidence="1 2">BRFM 1820</strain>
    </source>
</reference>
<dbReference type="OrthoDB" id="2731295at2759"/>
<name>A0A371CH82_9APHY</name>
<dbReference type="EMBL" id="KZ857712">
    <property type="protein sequence ID" value="RDX39621.1"/>
    <property type="molecule type" value="Genomic_DNA"/>
</dbReference>
<dbReference type="Proteomes" id="UP000256964">
    <property type="component" value="Unassembled WGS sequence"/>
</dbReference>
<gene>
    <name evidence="1" type="ORF">OH76DRAFT_1367323</name>
</gene>
<keyword evidence="2" id="KW-1185">Reference proteome</keyword>
<proteinExistence type="predicted"/>
<evidence type="ECO:0000313" key="2">
    <source>
        <dbReference type="Proteomes" id="UP000256964"/>
    </source>
</evidence>
<organism evidence="1 2">
    <name type="scientific">Lentinus brumalis</name>
    <dbReference type="NCBI Taxonomy" id="2498619"/>
    <lineage>
        <taxon>Eukaryota</taxon>
        <taxon>Fungi</taxon>
        <taxon>Dikarya</taxon>
        <taxon>Basidiomycota</taxon>
        <taxon>Agaricomycotina</taxon>
        <taxon>Agaricomycetes</taxon>
        <taxon>Polyporales</taxon>
        <taxon>Polyporaceae</taxon>
        <taxon>Lentinus</taxon>
    </lineage>
</organism>
<protein>
    <recommendedName>
        <fullName evidence="3">RNase H type-1 domain-containing protein</fullName>
    </recommendedName>
</protein>
<sequence>MGNVNACRILRDWFERDPDNHLYLHYCPSHSGIEENEAVDADVKHTARYTSWRDLPQYHGTFPTSHAFIKHAITDYATTLWQQEADANPSKYWGRYHLSHPAFRQFQHTGAFPLKCLGGRLTLISRFICCVTGHAPTGHYRDRFRYHHGEPTMCILHSGNWAYHTREHVLFRCDYYTRRYCHSSIESLLESLDPFYDIQHFLLDNPTAFSFEDAPSYT</sequence>